<dbReference type="AlphaFoldDB" id="A0A1V9ZUP1"/>
<proteinExistence type="predicted"/>
<protein>
    <submittedName>
        <fullName evidence="1">Uncharacterized protein</fullName>
    </submittedName>
</protein>
<keyword evidence="2" id="KW-1185">Reference proteome</keyword>
<name>A0A1V9ZUP1_ACHHY</name>
<dbReference type="Proteomes" id="UP000243579">
    <property type="component" value="Unassembled WGS sequence"/>
</dbReference>
<reference evidence="1 2" key="1">
    <citation type="journal article" date="2014" name="Genome Biol. Evol.">
        <title>The secreted proteins of Achlya hypogyna and Thraustotheca clavata identify the ancestral oomycete secretome and reveal gene acquisitions by horizontal gene transfer.</title>
        <authorList>
            <person name="Misner I."/>
            <person name="Blouin N."/>
            <person name="Leonard G."/>
            <person name="Richards T.A."/>
            <person name="Lane C.E."/>
        </authorList>
    </citation>
    <scope>NUCLEOTIDE SEQUENCE [LARGE SCALE GENOMIC DNA]</scope>
    <source>
        <strain evidence="1 2">ATCC 48635</strain>
    </source>
</reference>
<evidence type="ECO:0000313" key="1">
    <source>
        <dbReference type="EMBL" id="OQS01723.1"/>
    </source>
</evidence>
<gene>
    <name evidence="1" type="ORF">ACHHYP_00339</name>
</gene>
<organism evidence="1 2">
    <name type="scientific">Achlya hypogyna</name>
    <name type="common">Oomycete</name>
    <name type="synonym">Protoachlya hypogyna</name>
    <dbReference type="NCBI Taxonomy" id="1202772"/>
    <lineage>
        <taxon>Eukaryota</taxon>
        <taxon>Sar</taxon>
        <taxon>Stramenopiles</taxon>
        <taxon>Oomycota</taxon>
        <taxon>Saprolegniomycetes</taxon>
        <taxon>Saprolegniales</taxon>
        <taxon>Achlyaceae</taxon>
        <taxon>Achlya</taxon>
    </lineage>
</organism>
<sequence length="331" mass="37702">MRLKRKRDYRQQDIEALKYLRLRVVQLTNELAFVQQRQASTFLSWHDVAIALAQETSQTQSHNAVLRARTHASTQLLQIMSAWVASMSLLRVRISLFPDEVTRGVGPMIHATWRGSSLPRDPTARHLALQWMHRRFANCLEKFLLQAPQTTAVNDPAVAITPVASTYELRCSAVCLLDAPFEVAAAAFHKYVRDGFPGIKHKELYQTSEILYRQLVLRTGRTENVAIFLYPGQDRSVFVTHTISKDAALPTEEPVRAMTGWHVLERAGPSQTRLRDWFTQGGFRLPSGEYHPIEESFQERTRQRVLDGYACYVRSIEAIIAATARSPFSKP</sequence>
<dbReference type="EMBL" id="JNBR01000002">
    <property type="protein sequence ID" value="OQS01723.1"/>
    <property type="molecule type" value="Genomic_DNA"/>
</dbReference>
<evidence type="ECO:0000313" key="2">
    <source>
        <dbReference type="Proteomes" id="UP000243579"/>
    </source>
</evidence>
<comment type="caution">
    <text evidence="1">The sequence shown here is derived from an EMBL/GenBank/DDBJ whole genome shotgun (WGS) entry which is preliminary data.</text>
</comment>
<accession>A0A1V9ZUP1</accession>